<evidence type="ECO:0000313" key="2">
    <source>
        <dbReference type="EMBL" id="RSL94192.1"/>
    </source>
</evidence>
<protein>
    <submittedName>
        <fullName evidence="2">Uncharacterized protein</fullName>
    </submittedName>
</protein>
<evidence type="ECO:0000256" key="1">
    <source>
        <dbReference type="SAM" id="MobiDB-lite"/>
    </source>
</evidence>
<reference evidence="2 3" key="1">
    <citation type="submission" date="2017-06" db="EMBL/GenBank/DDBJ databases">
        <title>Comparative genomic analysis of Ambrosia Fusariam Clade fungi.</title>
        <authorList>
            <person name="Stajich J.E."/>
            <person name="Carrillo J."/>
            <person name="Kijimoto T."/>
            <person name="Eskalen A."/>
            <person name="O'Donnell K."/>
            <person name="Kasson M."/>
        </authorList>
    </citation>
    <scope>NUCLEOTIDE SEQUENCE [LARGE SCALE GENOMIC DNA]</scope>
    <source>
        <strain evidence="2 3">NRRL62579</strain>
    </source>
</reference>
<proteinExistence type="predicted"/>
<dbReference type="Proteomes" id="UP000287144">
    <property type="component" value="Unassembled WGS sequence"/>
</dbReference>
<dbReference type="EMBL" id="NKCK01000171">
    <property type="protein sequence ID" value="RSL94192.1"/>
    <property type="molecule type" value="Genomic_DNA"/>
</dbReference>
<accession>A0A428SWM0</accession>
<organism evidence="2 3">
    <name type="scientific">Fusarium oligoseptatum</name>
    <dbReference type="NCBI Taxonomy" id="2604345"/>
    <lineage>
        <taxon>Eukaryota</taxon>
        <taxon>Fungi</taxon>
        <taxon>Dikarya</taxon>
        <taxon>Ascomycota</taxon>
        <taxon>Pezizomycotina</taxon>
        <taxon>Sordariomycetes</taxon>
        <taxon>Hypocreomycetidae</taxon>
        <taxon>Hypocreales</taxon>
        <taxon>Nectriaceae</taxon>
        <taxon>Fusarium</taxon>
        <taxon>Fusarium solani species complex</taxon>
    </lineage>
</organism>
<keyword evidence="3" id="KW-1185">Reference proteome</keyword>
<name>A0A428SWM0_9HYPO</name>
<gene>
    <name evidence="2" type="ORF">CEP52_012797</name>
</gene>
<evidence type="ECO:0000313" key="3">
    <source>
        <dbReference type="Proteomes" id="UP000287144"/>
    </source>
</evidence>
<comment type="caution">
    <text evidence="2">The sequence shown here is derived from an EMBL/GenBank/DDBJ whole genome shotgun (WGS) entry which is preliminary data.</text>
</comment>
<sequence length="88" mass="9996">MVFILGVNFGEQKLVKKALESFLRSWAHDICSHHGQALHSQARQGRLPRPENRHLPHGRVITNDHRNRRPTTGAGEHSTTKGYGLVPW</sequence>
<dbReference type="AlphaFoldDB" id="A0A428SWM0"/>
<feature type="region of interest" description="Disordered" evidence="1">
    <location>
        <begin position="35"/>
        <end position="88"/>
    </location>
</feature>